<organism evidence="1 2">
    <name type="scientific">Trichinella murrelli</name>
    <dbReference type="NCBI Taxonomy" id="144512"/>
    <lineage>
        <taxon>Eukaryota</taxon>
        <taxon>Metazoa</taxon>
        <taxon>Ecdysozoa</taxon>
        <taxon>Nematoda</taxon>
        <taxon>Enoplea</taxon>
        <taxon>Dorylaimia</taxon>
        <taxon>Trichinellida</taxon>
        <taxon>Trichinellidae</taxon>
        <taxon>Trichinella</taxon>
    </lineage>
</organism>
<dbReference type="InterPro" id="IPR012337">
    <property type="entry name" value="RNaseH-like_sf"/>
</dbReference>
<accession>A0A0V0UAB2</accession>
<dbReference type="AlphaFoldDB" id="A0A0V0UAB2"/>
<sequence length="299" mass="34319">MHWQDYSKLREPCGDSDKQTLKEYLDNSITEEIDKGNGNKGKISYLQHRVVVRKGNSTTKYGIVFDGSARCKEQEHVLDIDNPGVMMAEQMSGESSPREDEPMQCMLGTVKAERGNKSRQKSPEKMCYLHKGKFTTSNHGPLTKERLVETYAFDNVGIDFGGPLYVKEGKTIAKAYICLFSCMSARANTFIYARCDWQKLFGSVLPFFTTRENEMKEERLRELYISKIEKKVKEEDVKWIFSYGRAPWCGGYWERLERSVKTSLRRVLAKALVTRGELVTILCEIEARVNSRPLTTISD</sequence>
<dbReference type="PANTHER" id="PTHR47331">
    <property type="entry name" value="PHD-TYPE DOMAIN-CONTAINING PROTEIN"/>
    <property type="match status" value="1"/>
</dbReference>
<evidence type="ECO:0000313" key="2">
    <source>
        <dbReference type="Proteomes" id="UP000055048"/>
    </source>
</evidence>
<dbReference type="Gene3D" id="3.30.420.10">
    <property type="entry name" value="Ribonuclease H-like superfamily/Ribonuclease H"/>
    <property type="match status" value="1"/>
</dbReference>
<comment type="caution">
    <text evidence="1">The sequence shown here is derived from an EMBL/GenBank/DDBJ whole genome shotgun (WGS) entry which is preliminary data.</text>
</comment>
<keyword evidence="2" id="KW-1185">Reference proteome</keyword>
<dbReference type="Proteomes" id="UP000055048">
    <property type="component" value="Unassembled WGS sequence"/>
</dbReference>
<gene>
    <name evidence="1" type="ORF">T05_10781</name>
</gene>
<reference evidence="1 2" key="1">
    <citation type="submission" date="2015-01" db="EMBL/GenBank/DDBJ databases">
        <title>Evolution of Trichinella species and genotypes.</title>
        <authorList>
            <person name="Korhonen P.K."/>
            <person name="Edoardo P."/>
            <person name="Giuseppe L.R."/>
            <person name="Gasser R.B."/>
        </authorList>
    </citation>
    <scope>NUCLEOTIDE SEQUENCE [LARGE SCALE GENOMIC DNA]</scope>
    <source>
        <strain evidence="1">ISS417</strain>
    </source>
</reference>
<dbReference type="SUPFAM" id="SSF53098">
    <property type="entry name" value="Ribonuclease H-like"/>
    <property type="match status" value="1"/>
</dbReference>
<proteinExistence type="predicted"/>
<dbReference type="OrthoDB" id="5871302at2759"/>
<dbReference type="InterPro" id="IPR036397">
    <property type="entry name" value="RNaseH_sf"/>
</dbReference>
<dbReference type="STRING" id="144512.A0A0V0UAB2"/>
<evidence type="ECO:0000313" key="1">
    <source>
        <dbReference type="EMBL" id="KRX48091.1"/>
    </source>
</evidence>
<dbReference type="EMBL" id="JYDJ01000034">
    <property type="protein sequence ID" value="KRX48091.1"/>
    <property type="molecule type" value="Genomic_DNA"/>
</dbReference>
<name>A0A0V0UAB2_9BILA</name>
<protein>
    <submittedName>
        <fullName evidence="1">Uncharacterized protein</fullName>
    </submittedName>
</protein>
<dbReference type="GO" id="GO:0003676">
    <property type="term" value="F:nucleic acid binding"/>
    <property type="evidence" value="ECO:0007669"/>
    <property type="project" value="InterPro"/>
</dbReference>